<dbReference type="AlphaFoldDB" id="A0A1F6BWW2"/>
<dbReference type="PROSITE" id="PS51257">
    <property type="entry name" value="PROKAR_LIPOPROTEIN"/>
    <property type="match status" value="1"/>
</dbReference>
<gene>
    <name evidence="3" type="ORF">A2837_02815</name>
</gene>
<organism evidence="3 4">
    <name type="scientific">Candidatus Kaiserbacteria bacterium RIFCSPHIGHO2_01_FULL_46_22</name>
    <dbReference type="NCBI Taxonomy" id="1798475"/>
    <lineage>
        <taxon>Bacteria</taxon>
        <taxon>Candidatus Kaiseribacteriota</taxon>
    </lineage>
</organism>
<comment type="caution">
    <text evidence="3">The sequence shown here is derived from an EMBL/GenBank/DDBJ whole genome shotgun (WGS) entry which is preliminary data.</text>
</comment>
<evidence type="ECO:0000313" key="4">
    <source>
        <dbReference type="Proteomes" id="UP000176322"/>
    </source>
</evidence>
<dbReference type="Proteomes" id="UP000176322">
    <property type="component" value="Unassembled WGS sequence"/>
</dbReference>
<evidence type="ECO:0008006" key="5">
    <source>
        <dbReference type="Google" id="ProtNLM"/>
    </source>
</evidence>
<evidence type="ECO:0000313" key="3">
    <source>
        <dbReference type="EMBL" id="OGG41419.1"/>
    </source>
</evidence>
<name>A0A1F6BWW2_9BACT</name>
<proteinExistence type="predicted"/>
<evidence type="ECO:0000256" key="1">
    <source>
        <dbReference type="SAM" id="MobiDB-lite"/>
    </source>
</evidence>
<protein>
    <recommendedName>
        <fullName evidence="5">DUF5667 domain-containing protein</fullName>
    </recommendedName>
</protein>
<accession>A0A1F6BWW2</accession>
<reference evidence="3 4" key="1">
    <citation type="journal article" date="2016" name="Nat. Commun.">
        <title>Thousands of microbial genomes shed light on interconnected biogeochemical processes in an aquifer system.</title>
        <authorList>
            <person name="Anantharaman K."/>
            <person name="Brown C.T."/>
            <person name="Hug L.A."/>
            <person name="Sharon I."/>
            <person name="Castelle C.J."/>
            <person name="Probst A.J."/>
            <person name="Thomas B.C."/>
            <person name="Singh A."/>
            <person name="Wilkins M.J."/>
            <person name="Karaoz U."/>
            <person name="Brodie E.L."/>
            <person name="Williams K.H."/>
            <person name="Hubbard S.S."/>
            <person name="Banfield J.F."/>
        </authorList>
    </citation>
    <scope>NUCLEOTIDE SEQUENCE [LARGE SCALE GENOMIC DNA]</scope>
</reference>
<sequence>MYKQQKPLSLSSSLWAGCITALVLVIASAANAQDTSTSSDATQPIIKRDAVEAPRAARAADAESRQAELDAKVAERKSAMEASRLEREEKMAARKTEMETKRAEWETKITDRKATIEQKRQEMASSTAARKAALEERVQKKIEQAGARVTEALNRAIVKIGELNARLQARADGLADRGVDTSEVNALLEETDSTLDAAKAALAGIDVNVEYAATSDDPRTDWQDTKAQFQEVRELIRTAHSLLREALAALKTAVSESNLERGVSEATRQNNTGSTSPEQE</sequence>
<dbReference type="STRING" id="1798475.A2837_02815"/>
<feature type="region of interest" description="Disordered" evidence="1">
    <location>
        <begin position="254"/>
        <end position="280"/>
    </location>
</feature>
<evidence type="ECO:0000256" key="2">
    <source>
        <dbReference type="SAM" id="SignalP"/>
    </source>
</evidence>
<feature type="compositionally biased region" description="Polar residues" evidence="1">
    <location>
        <begin position="266"/>
        <end position="280"/>
    </location>
</feature>
<dbReference type="EMBL" id="MFKO01000008">
    <property type="protein sequence ID" value="OGG41419.1"/>
    <property type="molecule type" value="Genomic_DNA"/>
</dbReference>
<feature type="signal peptide" evidence="2">
    <location>
        <begin position="1"/>
        <end position="32"/>
    </location>
</feature>
<keyword evidence="2" id="KW-0732">Signal</keyword>
<feature type="chain" id="PRO_5009523173" description="DUF5667 domain-containing protein" evidence="2">
    <location>
        <begin position="33"/>
        <end position="280"/>
    </location>
</feature>